<evidence type="ECO:0000313" key="4">
    <source>
        <dbReference type="Proteomes" id="UP001283361"/>
    </source>
</evidence>
<dbReference type="Pfam" id="PF13469">
    <property type="entry name" value="Sulfotransfer_3"/>
    <property type="match status" value="1"/>
</dbReference>
<evidence type="ECO:0000313" key="3">
    <source>
        <dbReference type="EMBL" id="KAK3795528.1"/>
    </source>
</evidence>
<dbReference type="InterPro" id="IPR051135">
    <property type="entry name" value="Gal/GlcNAc/GalNAc_ST"/>
</dbReference>
<dbReference type="InterPro" id="IPR027417">
    <property type="entry name" value="P-loop_NTPase"/>
</dbReference>
<keyword evidence="2" id="KW-0472">Membrane</keyword>
<keyword evidence="2" id="KW-0812">Transmembrane</keyword>
<organism evidence="3 4">
    <name type="scientific">Elysia crispata</name>
    <name type="common">lettuce slug</name>
    <dbReference type="NCBI Taxonomy" id="231223"/>
    <lineage>
        <taxon>Eukaryota</taxon>
        <taxon>Metazoa</taxon>
        <taxon>Spiralia</taxon>
        <taxon>Lophotrochozoa</taxon>
        <taxon>Mollusca</taxon>
        <taxon>Gastropoda</taxon>
        <taxon>Heterobranchia</taxon>
        <taxon>Euthyneura</taxon>
        <taxon>Panpulmonata</taxon>
        <taxon>Sacoglossa</taxon>
        <taxon>Placobranchoidea</taxon>
        <taxon>Plakobranchidae</taxon>
        <taxon>Elysia</taxon>
    </lineage>
</organism>
<dbReference type="Proteomes" id="UP001283361">
    <property type="component" value="Unassembled WGS sequence"/>
</dbReference>
<keyword evidence="4" id="KW-1185">Reference proteome</keyword>
<feature type="compositionally biased region" description="Basic and acidic residues" evidence="1">
    <location>
        <begin position="54"/>
        <end position="67"/>
    </location>
</feature>
<sequence>MSRKTLGYRACIGIFCATFLITFVLLKESRVPTFNVAYQGSIKNFLRKTSIDPSQEKQNHGNNERENSQQNPKVQIDEDKLPQVENCAPDSPRYVILLTYGRSGSSLTSDIISEHPDVFTYYEPLHNLAQSFSSRQKDYKEQNHKYLHLTDILEYHSAALSMIEKQMTCNYHRLSRFASLNLHAPSIKSTKELFHCVKSALTSKAEETCLMEAQERCEQKPLRFIKTIRLSVETMSAVLDLYPCSKLIYLVRDPRGSYHSKTRMFASHGQNVTWDAERFCSRLNKDVDAVIKLKEKYPDRIHLTRFETIAAHPIVSMKDIYEFIDLEFTQSIAKFVYQKTHSKTAGRGYSTDRTDSLDACYKWRKSISFENVKAFEHFCNEPFHKLGYLPANSLQDLRNLNKTLLSNADHFS</sequence>
<dbReference type="GO" id="GO:0006044">
    <property type="term" value="P:N-acetylglucosamine metabolic process"/>
    <property type="evidence" value="ECO:0007669"/>
    <property type="project" value="TreeGrafter"/>
</dbReference>
<dbReference type="GO" id="GO:0006790">
    <property type="term" value="P:sulfur compound metabolic process"/>
    <property type="evidence" value="ECO:0007669"/>
    <property type="project" value="TreeGrafter"/>
</dbReference>
<proteinExistence type="predicted"/>
<evidence type="ECO:0000256" key="1">
    <source>
        <dbReference type="SAM" id="MobiDB-lite"/>
    </source>
</evidence>
<dbReference type="AlphaFoldDB" id="A0AAE1AX03"/>
<reference evidence="3" key="1">
    <citation type="journal article" date="2023" name="G3 (Bethesda)">
        <title>A reference genome for the long-term kleptoplast-retaining sea slug Elysia crispata morphotype clarki.</title>
        <authorList>
            <person name="Eastman K.E."/>
            <person name="Pendleton A.L."/>
            <person name="Shaikh M.A."/>
            <person name="Suttiyut T."/>
            <person name="Ogas R."/>
            <person name="Tomko P."/>
            <person name="Gavelis G."/>
            <person name="Widhalm J.R."/>
            <person name="Wisecaver J.H."/>
        </authorList>
    </citation>
    <scope>NUCLEOTIDE SEQUENCE</scope>
    <source>
        <strain evidence="3">ECLA1</strain>
    </source>
</reference>
<dbReference type="GO" id="GO:0001517">
    <property type="term" value="F:N-acetylglucosamine 6-O-sulfotransferase activity"/>
    <property type="evidence" value="ECO:0007669"/>
    <property type="project" value="TreeGrafter"/>
</dbReference>
<evidence type="ECO:0008006" key="5">
    <source>
        <dbReference type="Google" id="ProtNLM"/>
    </source>
</evidence>
<keyword evidence="2" id="KW-1133">Transmembrane helix</keyword>
<accession>A0AAE1AX03</accession>
<protein>
    <recommendedName>
        <fullName evidence="5">Sulfotransferase</fullName>
    </recommendedName>
</protein>
<feature type="region of interest" description="Disordered" evidence="1">
    <location>
        <begin position="49"/>
        <end position="87"/>
    </location>
</feature>
<name>A0AAE1AX03_9GAST</name>
<feature type="transmembrane region" description="Helical" evidence="2">
    <location>
        <begin position="6"/>
        <end position="26"/>
    </location>
</feature>
<comment type="caution">
    <text evidence="3">The sequence shown here is derived from an EMBL/GenBank/DDBJ whole genome shotgun (WGS) entry which is preliminary data.</text>
</comment>
<evidence type="ECO:0000256" key="2">
    <source>
        <dbReference type="SAM" id="Phobius"/>
    </source>
</evidence>
<dbReference type="PANTHER" id="PTHR10704:SF44">
    <property type="entry name" value="LD35051P-RELATED"/>
    <property type="match status" value="1"/>
</dbReference>
<dbReference type="SUPFAM" id="SSF52540">
    <property type="entry name" value="P-loop containing nucleoside triphosphate hydrolases"/>
    <property type="match status" value="1"/>
</dbReference>
<dbReference type="EMBL" id="JAWDGP010001038">
    <property type="protein sequence ID" value="KAK3795528.1"/>
    <property type="molecule type" value="Genomic_DNA"/>
</dbReference>
<gene>
    <name evidence="3" type="ORF">RRG08_036855</name>
</gene>
<dbReference type="PANTHER" id="PTHR10704">
    <property type="entry name" value="CARBOHYDRATE SULFOTRANSFERASE"/>
    <property type="match status" value="1"/>
</dbReference>
<dbReference type="Gene3D" id="3.40.50.300">
    <property type="entry name" value="P-loop containing nucleotide triphosphate hydrolases"/>
    <property type="match status" value="1"/>
</dbReference>